<reference evidence="3 4" key="1">
    <citation type="journal article" date="2014" name="Agronomy (Basel)">
        <title>A Draft Genome Sequence for Ensete ventricosum, the Drought-Tolerant Tree Against Hunger.</title>
        <authorList>
            <person name="Harrison J."/>
            <person name="Moore K.A."/>
            <person name="Paszkiewicz K."/>
            <person name="Jones T."/>
            <person name="Grant M."/>
            <person name="Ambacheew D."/>
            <person name="Muzemil S."/>
            <person name="Studholme D.J."/>
        </authorList>
    </citation>
    <scope>NUCLEOTIDE SEQUENCE [LARGE SCALE GENOMIC DNA]</scope>
</reference>
<gene>
    <name evidence="3" type="ORF">B296_00039286</name>
</gene>
<accession>A0A426Z7A2</accession>
<evidence type="ECO:0000256" key="1">
    <source>
        <dbReference type="SAM" id="MobiDB-lite"/>
    </source>
</evidence>
<dbReference type="EMBL" id="AMZH03008044">
    <property type="protein sequence ID" value="RRT59836.1"/>
    <property type="molecule type" value="Genomic_DNA"/>
</dbReference>
<comment type="caution">
    <text evidence="3">The sequence shown here is derived from an EMBL/GenBank/DDBJ whole genome shotgun (WGS) entry which is preliminary data.</text>
</comment>
<feature type="domain" description="RIN4 pathogenic type III effector avirulence factor Avr cleavage site" evidence="2">
    <location>
        <begin position="10"/>
        <end position="43"/>
    </location>
</feature>
<dbReference type="Pfam" id="PF05627">
    <property type="entry name" value="AvrRpt-cleavage"/>
    <property type="match status" value="1"/>
</dbReference>
<evidence type="ECO:0000313" key="3">
    <source>
        <dbReference type="EMBL" id="RRT59836.1"/>
    </source>
</evidence>
<name>A0A426Z7A2_ENSVE</name>
<feature type="non-terminal residue" evidence="3">
    <location>
        <position position="59"/>
    </location>
</feature>
<feature type="compositionally biased region" description="Basic and acidic residues" evidence="1">
    <location>
        <begin position="37"/>
        <end position="59"/>
    </location>
</feature>
<organism evidence="3 4">
    <name type="scientific">Ensete ventricosum</name>
    <name type="common">Abyssinian banana</name>
    <name type="synonym">Musa ensete</name>
    <dbReference type="NCBI Taxonomy" id="4639"/>
    <lineage>
        <taxon>Eukaryota</taxon>
        <taxon>Viridiplantae</taxon>
        <taxon>Streptophyta</taxon>
        <taxon>Embryophyta</taxon>
        <taxon>Tracheophyta</taxon>
        <taxon>Spermatophyta</taxon>
        <taxon>Magnoliopsida</taxon>
        <taxon>Liliopsida</taxon>
        <taxon>Zingiberales</taxon>
        <taxon>Musaceae</taxon>
        <taxon>Ensete</taxon>
    </lineage>
</organism>
<dbReference type="AlphaFoldDB" id="A0A426Z7A2"/>
<feature type="region of interest" description="Disordered" evidence="1">
    <location>
        <begin position="36"/>
        <end position="59"/>
    </location>
</feature>
<dbReference type="Proteomes" id="UP000287651">
    <property type="component" value="Unassembled WGS sequence"/>
</dbReference>
<dbReference type="InterPro" id="IPR008700">
    <property type="entry name" value="TypeIII_avirulence_cleave"/>
</dbReference>
<proteinExistence type="predicted"/>
<dbReference type="InterPro" id="IPR040387">
    <property type="entry name" value="RIN4/NOI4"/>
</dbReference>
<dbReference type="PANTHER" id="PTHR33159:SF87">
    <property type="entry name" value="OS09G0253000 PROTEIN"/>
    <property type="match status" value="1"/>
</dbReference>
<evidence type="ECO:0000313" key="4">
    <source>
        <dbReference type="Proteomes" id="UP000287651"/>
    </source>
</evidence>
<protein>
    <recommendedName>
        <fullName evidence="2">RIN4 pathogenic type III effector avirulence factor Avr cleavage site domain-containing protein</fullName>
    </recommendedName>
</protein>
<dbReference type="PANTHER" id="PTHR33159">
    <property type="entry name" value="RPM1-INTERACTING PROTEIN 4 (RIN4) FAMILY PROTEIN"/>
    <property type="match status" value="1"/>
</dbReference>
<evidence type="ECO:0000259" key="2">
    <source>
        <dbReference type="Pfam" id="PF05627"/>
    </source>
</evidence>
<sequence length="59" mass="6428">MCACGLLQDKGRPLPKFGEWDVNDPASAEGFTVIFNKARDERKTGGNARETDSPGKEES</sequence>